<dbReference type="EMBL" id="JAOQIO010000001">
    <property type="protein sequence ID" value="MCU6790623.1"/>
    <property type="molecule type" value="Genomic_DNA"/>
</dbReference>
<dbReference type="Gene3D" id="2.60.40.3950">
    <property type="match status" value="1"/>
</dbReference>
<accession>A0ABT2U7P0</accession>
<evidence type="ECO:0000313" key="4">
    <source>
        <dbReference type="EMBL" id="MCU6790623.1"/>
    </source>
</evidence>
<feature type="domain" description="Apiosidase-like catalytic" evidence="1">
    <location>
        <begin position="111"/>
        <end position="364"/>
    </location>
</feature>
<dbReference type="Gene3D" id="3.20.20.80">
    <property type="entry name" value="Glycosidases"/>
    <property type="match status" value="1"/>
</dbReference>
<dbReference type="InterPro" id="IPR025277">
    <property type="entry name" value="Apiosidase-like_cat_dom"/>
</dbReference>
<dbReference type="PANTHER" id="PTHR37836">
    <property type="entry name" value="LMO1036 PROTEIN"/>
    <property type="match status" value="1"/>
</dbReference>
<dbReference type="InterPro" id="IPR032260">
    <property type="entry name" value="DUF5060"/>
</dbReference>
<dbReference type="InterPro" id="IPR013783">
    <property type="entry name" value="Ig-like_fold"/>
</dbReference>
<feature type="domain" description="DUF5060" evidence="2">
    <location>
        <begin position="13"/>
        <end position="80"/>
    </location>
</feature>
<dbReference type="InterPro" id="IPR041239">
    <property type="entry name" value="DUF5605"/>
</dbReference>
<feature type="domain" description="DUF5605" evidence="3">
    <location>
        <begin position="416"/>
        <end position="480"/>
    </location>
</feature>
<comment type="caution">
    <text evidence="4">The sequence shown here is derived from an EMBL/GenBank/DDBJ whole genome shotgun (WGS) entry which is preliminary data.</text>
</comment>
<dbReference type="Gene3D" id="2.60.40.10">
    <property type="entry name" value="Immunoglobulins"/>
    <property type="match status" value="1"/>
</dbReference>
<dbReference type="Proteomes" id="UP001652445">
    <property type="component" value="Unassembled WGS sequence"/>
</dbReference>
<sequence>MFSKDAIGMAADTLECWGRFERSFHGPAAGNPFQEITFQAEFRHHNRVVKTEGFYDGGGIYKLRFMPDAVGAWSYVTFSNCKELDAQYGQLQVSAPVGINRGLVRVKDAYRFTYSDGTPYLPFGTTLYHWFHHGDEEQEQTTLGTLAASPFNKVRMCILPTGEMKPSMLAFAGNREQGVDIQQFNPDFFAHMEKRLDDLQQLGIEADIILFHPYDQGVWGFEQLEPEVEEAYLRYVIARLSSYRNVWWSIANEFDFNIHKSMNDWDRLLQTVQRLDPYGHLRSIHNGTKMYDYERTAFYDYTKPWITHQSIQHWDTSWTTSWLDRCDKPVVIDECCYEGDSIRRWGNISGEELLRRIWESQIRGGYASHGEAYEGQGGGTWISRGGTLVGESPKRIQFLRELMETGQADLWELESERTCFWIYLGLSRPGYWELQLPEHRVFHIDLIDTWEMQVERFPQTYCGSCKVTLPGKSYLALRITAVA</sequence>
<evidence type="ECO:0000259" key="1">
    <source>
        <dbReference type="Pfam" id="PF13204"/>
    </source>
</evidence>
<dbReference type="RefSeq" id="WP_262682106.1">
    <property type="nucleotide sequence ID" value="NZ_JAOQIO010000001.1"/>
</dbReference>
<proteinExistence type="predicted"/>
<dbReference type="Pfam" id="PF13204">
    <property type="entry name" value="Apiosidase"/>
    <property type="match status" value="1"/>
</dbReference>
<organism evidence="4 5">
    <name type="scientific">Paenibacillus baimaensis</name>
    <dbReference type="NCBI Taxonomy" id="2982185"/>
    <lineage>
        <taxon>Bacteria</taxon>
        <taxon>Bacillati</taxon>
        <taxon>Bacillota</taxon>
        <taxon>Bacilli</taxon>
        <taxon>Bacillales</taxon>
        <taxon>Paenibacillaceae</taxon>
        <taxon>Paenibacillus</taxon>
    </lineage>
</organism>
<dbReference type="InterPro" id="IPR017853">
    <property type="entry name" value="GH"/>
</dbReference>
<protein>
    <submittedName>
        <fullName evidence="4">DUF5060 domain-containing protein</fullName>
    </submittedName>
</protein>
<dbReference type="PANTHER" id="PTHR37836:SF2">
    <property type="entry name" value="DUF4038 DOMAIN-CONTAINING PROTEIN"/>
    <property type="match status" value="1"/>
</dbReference>
<dbReference type="SUPFAM" id="SSF51445">
    <property type="entry name" value="(Trans)glycosidases"/>
    <property type="match status" value="1"/>
</dbReference>
<gene>
    <name evidence="4" type="ORF">OB236_00645</name>
</gene>
<evidence type="ECO:0000313" key="5">
    <source>
        <dbReference type="Proteomes" id="UP001652445"/>
    </source>
</evidence>
<evidence type="ECO:0000259" key="2">
    <source>
        <dbReference type="Pfam" id="PF16586"/>
    </source>
</evidence>
<dbReference type="Pfam" id="PF18310">
    <property type="entry name" value="DUF5605"/>
    <property type="match status" value="1"/>
</dbReference>
<reference evidence="4 5" key="1">
    <citation type="submission" date="2022-09" db="EMBL/GenBank/DDBJ databases">
        <authorList>
            <person name="Han X.L."/>
            <person name="Wang Q."/>
            <person name="Lu T."/>
        </authorList>
    </citation>
    <scope>NUCLEOTIDE SEQUENCE [LARGE SCALE GENOMIC DNA]</scope>
    <source>
        <strain evidence="4 5">WQ 127069</strain>
    </source>
</reference>
<evidence type="ECO:0000259" key="3">
    <source>
        <dbReference type="Pfam" id="PF18310"/>
    </source>
</evidence>
<name>A0ABT2U7P0_9BACL</name>
<keyword evidence="5" id="KW-1185">Reference proteome</keyword>
<dbReference type="Pfam" id="PF16586">
    <property type="entry name" value="DUF5060"/>
    <property type="match status" value="1"/>
</dbReference>